<evidence type="ECO:0000313" key="2">
    <source>
        <dbReference type="EMBL" id="GLK64885.1"/>
    </source>
</evidence>
<comment type="caution">
    <text evidence="2">The sequence shown here is derived from an EMBL/GenBank/DDBJ whole genome shotgun (WGS) entry which is preliminary data.</text>
</comment>
<sequence length="170" mass="18551">MKLRTAQPTDAPALAAISIEVWVGTYLRKGVSAFFAEYALNEFTTAKFAALLGNSGEHVIVSENEDGIDGFIRLTQRENVPFSACSNTEISTLYVQPRHHGRGIGNALLEQGLICAGSLGSPSVWLTANSENAPAIAFYLKHGFEKIGTTHFRIREQAYLNDVFTRMVSA</sequence>
<reference evidence="2" key="2">
    <citation type="submission" date="2023-01" db="EMBL/GenBank/DDBJ databases">
        <authorList>
            <person name="Sun Q."/>
            <person name="Evtushenko L."/>
        </authorList>
    </citation>
    <scope>NUCLEOTIDE SEQUENCE</scope>
    <source>
        <strain evidence="2">VKM B-2222</strain>
    </source>
</reference>
<dbReference type="Proteomes" id="UP001143349">
    <property type="component" value="Unassembled WGS sequence"/>
</dbReference>
<reference evidence="2" key="1">
    <citation type="journal article" date="2014" name="Int. J. Syst. Evol. Microbiol.">
        <title>Complete genome sequence of Corynebacterium casei LMG S-19264T (=DSM 44701T), isolated from a smear-ripened cheese.</title>
        <authorList>
            <consortium name="US DOE Joint Genome Institute (JGI-PGF)"/>
            <person name="Walter F."/>
            <person name="Albersmeier A."/>
            <person name="Kalinowski J."/>
            <person name="Ruckert C."/>
        </authorList>
    </citation>
    <scope>NUCLEOTIDE SEQUENCE</scope>
    <source>
        <strain evidence="2">VKM B-2222</strain>
    </source>
</reference>
<dbReference type="PROSITE" id="PS51186">
    <property type="entry name" value="GNAT"/>
    <property type="match status" value="1"/>
</dbReference>
<proteinExistence type="predicted"/>
<gene>
    <name evidence="2" type="ORF">GCM10017635_23560</name>
</gene>
<dbReference type="PANTHER" id="PTHR43072">
    <property type="entry name" value="N-ACETYLTRANSFERASE"/>
    <property type="match status" value="1"/>
</dbReference>
<dbReference type="InterPro" id="IPR000182">
    <property type="entry name" value="GNAT_dom"/>
</dbReference>
<name>A0AAD3NZJ8_9RHOB</name>
<feature type="domain" description="N-acetyltransferase" evidence="1">
    <location>
        <begin position="1"/>
        <end position="166"/>
    </location>
</feature>
<accession>A0AAD3NZJ8</accession>
<dbReference type="RefSeq" id="WP_010393806.1">
    <property type="nucleotide sequence ID" value="NZ_BSFH01000031.1"/>
</dbReference>
<organism evidence="2 3">
    <name type="scientific">Paracoccus kondratievae</name>
    <dbReference type="NCBI Taxonomy" id="135740"/>
    <lineage>
        <taxon>Bacteria</taxon>
        <taxon>Pseudomonadati</taxon>
        <taxon>Pseudomonadota</taxon>
        <taxon>Alphaproteobacteria</taxon>
        <taxon>Rhodobacterales</taxon>
        <taxon>Paracoccaceae</taxon>
        <taxon>Paracoccus</taxon>
    </lineage>
</organism>
<evidence type="ECO:0000259" key="1">
    <source>
        <dbReference type="PROSITE" id="PS51186"/>
    </source>
</evidence>
<dbReference type="Gene3D" id="3.40.630.30">
    <property type="match status" value="1"/>
</dbReference>
<dbReference type="InterPro" id="IPR016181">
    <property type="entry name" value="Acyl_CoA_acyltransferase"/>
</dbReference>
<evidence type="ECO:0000313" key="3">
    <source>
        <dbReference type="Proteomes" id="UP001143349"/>
    </source>
</evidence>
<protein>
    <submittedName>
        <fullName evidence="2">N-acetyltransferase</fullName>
    </submittedName>
</protein>
<dbReference type="SUPFAM" id="SSF55729">
    <property type="entry name" value="Acyl-CoA N-acyltransferases (Nat)"/>
    <property type="match status" value="1"/>
</dbReference>
<dbReference type="CDD" id="cd04301">
    <property type="entry name" value="NAT_SF"/>
    <property type="match status" value="1"/>
</dbReference>
<dbReference type="Pfam" id="PF13508">
    <property type="entry name" value="Acetyltransf_7"/>
    <property type="match status" value="1"/>
</dbReference>
<dbReference type="GO" id="GO:0016747">
    <property type="term" value="F:acyltransferase activity, transferring groups other than amino-acyl groups"/>
    <property type="evidence" value="ECO:0007669"/>
    <property type="project" value="InterPro"/>
</dbReference>
<keyword evidence="3" id="KW-1185">Reference proteome</keyword>
<dbReference type="EMBL" id="BSFH01000031">
    <property type="protein sequence ID" value="GLK64885.1"/>
    <property type="molecule type" value="Genomic_DNA"/>
</dbReference>
<dbReference type="AlphaFoldDB" id="A0AAD3NZJ8"/>